<dbReference type="RefSeq" id="XP_040691217.1">
    <property type="nucleotide sequence ID" value="XM_040836635.1"/>
</dbReference>
<evidence type="ECO:0000256" key="1">
    <source>
        <dbReference type="SAM" id="Phobius"/>
    </source>
</evidence>
<protein>
    <submittedName>
        <fullName evidence="2">Uncharacterized protein</fullName>
    </submittedName>
</protein>
<accession>A0A1L9RRH8</accession>
<evidence type="ECO:0000313" key="3">
    <source>
        <dbReference type="Proteomes" id="UP000184383"/>
    </source>
</evidence>
<keyword evidence="3" id="KW-1185">Reference proteome</keyword>
<evidence type="ECO:0000313" key="2">
    <source>
        <dbReference type="EMBL" id="OJJ37541.1"/>
    </source>
</evidence>
<name>A0A1L9RRH8_ASPWE</name>
<dbReference type="EMBL" id="KV878211">
    <property type="protein sequence ID" value="OJJ37541.1"/>
    <property type="molecule type" value="Genomic_DNA"/>
</dbReference>
<proteinExistence type="predicted"/>
<keyword evidence="1" id="KW-0472">Membrane</keyword>
<organism evidence="2 3">
    <name type="scientific">Aspergillus wentii DTO 134E9</name>
    <dbReference type="NCBI Taxonomy" id="1073089"/>
    <lineage>
        <taxon>Eukaryota</taxon>
        <taxon>Fungi</taxon>
        <taxon>Dikarya</taxon>
        <taxon>Ascomycota</taxon>
        <taxon>Pezizomycotina</taxon>
        <taxon>Eurotiomycetes</taxon>
        <taxon>Eurotiomycetidae</taxon>
        <taxon>Eurotiales</taxon>
        <taxon>Aspergillaceae</taxon>
        <taxon>Aspergillus</taxon>
        <taxon>Aspergillus subgen. Cremei</taxon>
    </lineage>
</organism>
<keyword evidence="1" id="KW-0812">Transmembrane</keyword>
<dbReference type="Proteomes" id="UP000184383">
    <property type="component" value="Unassembled WGS sequence"/>
</dbReference>
<dbReference type="AlphaFoldDB" id="A0A1L9RRH8"/>
<dbReference type="GeneID" id="63752483"/>
<reference evidence="3" key="1">
    <citation type="journal article" date="2017" name="Genome Biol.">
        <title>Comparative genomics reveals high biological diversity and specific adaptations in the industrially and medically important fungal genus Aspergillus.</title>
        <authorList>
            <person name="de Vries R.P."/>
            <person name="Riley R."/>
            <person name="Wiebenga A."/>
            <person name="Aguilar-Osorio G."/>
            <person name="Amillis S."/>
            <person name="Uchima C.A."/>
            <person name="Anderluh G."/>
            <person name="Asadollahi M."/>
            <person name="Askin M."/>
            <person name="Barry K."/>
            <person name="Battaglia E."/>
            <person name="Bayram O."/>
            <person name="Benocci T."/>
            <person name="Braus-Stromeyer S.A."/>
            <person name="Caldana C."/>
            <person name="Canovas D."/>
            <person name="Cerqueira G.C."/>
            <person name="Chen F."/>
            <person name="Chen W."/>
            <person name="Choi C."/>
            <person name="Clum A."/>
            <person name="Dos Santos R.A."/>
            <person name="Damasio A.R."/>
            <person name="Diallinas G."/>
            <person name="Emri T."/>
            <person name="Fekete E."/>
            <person name="Flipphi M."/>
            <person name="Freyberg S."/>
            <person name="Gallo A."/>
            <person name="Gournas C."/>
            <person name="Habgood R."/>
            <person name="Hainaut M."/>
            <person name="Harispe M.L."/>
            <person name="Henrissat B."/>
            <person name="Hilden K.S."/>
            <person name="Hope R."/>
            <person name="Hossain A."/>
            <person name="Karabika E."/>
            <person name="Karaffa L."/>
            <person name="Karanyi Z."/>
            <person name="Krasevec N."/>
            <person name="Kuo A."/>
            <person name="Kusch H."/>
            <person name="LaButti K."/>
            <person name="Lagendijk E.L."/>
            <person name="Lapidus A."/>
            <person name="Levasseur A."/>
            <person name="Lindquist E."/>
            <person name="Lipzen A."/>
            <person name="Logrieco A.F."/>
            <person name="MacCabe A."/>
            <person name="Maekelae M.R."/>
            <person name="Malavazi I."/>
            <person name="Melin P."/>
            <person name="Meyer V."/>
            <person name="Mielnichuk N."/>
            <person name="Miskei M."/>
            <person name="Molnar A.P."/>
            <person name="Mule G."/>
            <person name="Ngan C.Y."/>
            <person name="Orejas M."/>
            <person name="Orosz E."/>
            <person name="Ouedraogo J.P."/>
            <person name="Overkamp K.M."/>
            <person name="Park H.-S."/>
            <person name="Perrone G."/>
            <person name="Piumi F."/>
            <person name="Punt P.J."/>
            <person name="Ram A.F."/>
            <person name="Ramon A."/>
            <person name="Rauscher S."/>
            <person name="Record E."/>
            <person name="Riano-Pachon D.M."/>
            <person name="Robert V."/>
            <person name="Roehrig J."/>
            <person name="Ruller R."/>
            <person name="Salamov A."/>
            <person name="Salih N.S."/>
            <person name="Samson R.A."/>
            <person name="Sandor E."/>
            <person name="Sanguinetti M."/>
            <person name="Schuetze T."/>
            <person name="Sepcic K."/>
            <person name="Shelest E."/>
            <person name="Sherlock G."/>
            <person name="Sophianopoulou V."/>
            <person name="Squina F.M."/>
            <person name="Sun H."/>
            <person name="Susca A."/>
            <person name="Todd R.B."/>
            <person name="Tsang A."/>
            <person name="Unkles S.E."/>
            <person name="van de Wiele N."/>
            <person name="van Rossen-Uffink D."/>
            <person name="Oliveira J.V."/>
            <person name="Vesth T.C."/>
            <person name="Visser J."/>
            <person name="Yu J.-H."/>
            <person name="Zhou M."/>
            <person name="Andersen M.R."/>
            <person name="Archer D.B."/>
            <person name="Baker S.E."/>
            <person name="Benoit I."/>
            <person name="Brakhage A.A."/>
            <person name="Braus G.H."/>
            <person name="Fischer R."/>
            <person name="Frisvad J.C."/>
            <person name="Goldman G.H."/>
            <person name="Houbraken J."/>
            <person name="Oakley B."/>
            <person name="Pocsi I."/>
            <person name="Scazzocchio C."/>
            <person name="Seiboth B."/>
            <person name="vanKuyk P.A."/>
            <person name="Wortman J."/>
            <person name="Dyer P.S."/>
            <person name="Grigoriev I.V."/>
        </authorList>
    </citation>
    <scope>NUCLEOTIDE SEQUENCE [LARGE SCALE GENOMIC DNA]</scope>
    <source>
        <strain evidence="3">DTO 134E9</strain>
    </source>
</reference>
<gene>
    <name evidence="2" type="ORF">ASPWEDRAFT_458546</name>
</gene>
<feature type="transmembrane region" description="Helical" evidence="1">
    <location>
        <begin position="39"/>
        <end position="57"/>
    </location>
</feature>
<sequence>MNTIGNRHAQDRSLHLLRLLQASNPRPLHHLVTSSSQMLPYWTFFLILGAVVLVASPPGGASISLTGTIIFKIVNFIFVLAEYLLQTCHCRHSARILRSVAKLFTPEEERKNMIVAGAYRRCL</sequence>
<dbReference type="VEuPathDB" id="FungiDB:ASPWEDRAFT_458546"/>
<feature type="transmembrane region" description="Helical" evidence="1">
    <location>
        <begin position="63"/>
        <end position="85"/>
    </location>
</feature>
<keyword evidence="1" id="KW-1133">Transmembrane helix</keyword>